<feature type="non-terminal residue" evidence="1">
    <location>
        <position position="41"/>
    </location>
</feature>
<evidence type="ECO:0000313" key="1">
    <source>
        <dbReference type="EMBL" id="KFM61976.1"/>
    </source>
</evidence>
<reference evidence="1 2" key="1">
    <citation type="submission" date="2013-11" db="EMBL/GenBank/DDBJ databases">
        <title>Genome sequencing of Stegodyphus mimosarum.</title>
        <authorList>
            <person name="Bechsgaard J."/>
        </authorList>
    </citation>
    <scope>NUCLEOTIDE SEQUENCE [LARGE SCALE GENOMIC DNA]</scope>
</reference>
<keyword evidence="2" id="KW-1185">Reference proteome</keyword>
<dbReference type="AlphaFoldDB" id="A0A087TA37"/>
<protein>
    <submittedName>
        <fullName evidence="1">Uncharacterized protein</fullName>
    </submittedName>
</protein>
<sequence length="41" mass="4665">SIAFHNTILSFGIQYFLLFVIENLESTWKCSAANPNVLIYS</sequence>
<accession>A0A087TA37</accession>
<organism evidence="1 2">
    <name type="scientific">Stegodyphus mimosarum</name>
    <name type="common">African social velvet spider</name>
    <dbReference type="NCBI Taxonomy" id="407821"/>
    <lineage>
        <taxon>Eukaryota</taxon>
        <taxon>Metazoa</taxon>
        <taxon>Ecdysozoa</taxon>
        <taxon>Arthropoda</taxon>
        <taxon>Chelicerata</taxon>
        <taxon>Arachnida</taxon>
        <taxon>Araneae</taxon>
        <taxon>Araneomorphae</taxon>
        <taxon>Entelegynae</taxon>
        <taxon>Eresoidea</taxon>
        <taxon>Eresidae</taxon>
        <taxon>Stegodyphus</taxon>
    </lineage>
</organism>
<dbReference type="EMBL" id="KK114247">
    <property type="protein sequence ID" value="KFM61976.1"/>
    <property type="molecule type" value="Genomic_DNA"/>
</dbReference>
<evidence type="ECO:0000313" key="2">
    <source>
        <dbReference type="Proteomes" id="UP000054359"/>
    </source>
</evidence>
<dbReference type="Proteomes" id="UP000054359">
    <property type="component" value="Unassembled WGS sequence"/>
</dbReference>
<name>A0A087TA37_STEMI</name>
<feature type="non-terminal residue" evidence="1">
    <location>
        <position position="1"/>
    </location>
</feature>
<gene>
    <name evidence="1" type="ORF">X975_26715</name>
</gene>
<proteinExistence type="predicted"/>